<organism evidence="1">
    <name type="scientific">uncultured Pyrinomonadaceae bacterium</name>
    <dbReference type="NCBI Taxonomy" id="2283094"/>
    <lineage>
        <taxon>Bacteria</taxon>
        <taxon>Pseudomonadati</taxon>
        <taxon>Acidobacteriota</taxon>
        <taxon>Blastocatellia</taxon>
        <taxon>Blastocatellales</taxon>
        <taxon>Pyrinomonadaceae</taxon>
        <taxon>environmental samples</taxon>
    </lineage>
</organism>
<reference evidence="1" key="1">
    <citation type="submission" date="2020-02" db="EMBL/GenBank/DDBJ databases">
        <authorList>
            <person name="Meier V. D."/>
        </authorList>
    </citation>
    <scope>NUCLEOTIDE SEQUENCE</scope>
    <source>
        <strain evidence="1">AVDCRST_MAG74</strain>
    </source>
</reference>
<dbReference type="AlphaFoldDB" id="A0A6J4PX31"/>
<protein>
    <submittedName>
        <fullName evidence="1">Uncharacterized protein</fullName>
    </submittedName>
</protein>
<name>A0A6J4PX31_9BACT</name>
<sequence length="34" mass="3946">MGKDLAAGNTEKEEKFDLFNLYISLKTLCPLWQK</sequence>
<proteinExistence type="predicted"/>
<accession>A0A6J4PX31</accession>
<gene>
    <name evidence="1" type="ORF">AVDCRST_MAG74-3384</name>
</gene>
<dbReference type="EMBL" id="CADCUR010000289">
    <property type="protein sequence ID" value="CAA9426627.1"/>
    <property type="molecule type" value="Genomic_DNA"/>
</dbReference>
<evidence type="ECO:0000313" key="1">
    <source>
        <dbReference type="EMBL" id="CAA9426627.1"/>
    </source>
</evidence>